<dbReference type="STRING" id="715226.ABI_35930"/>
<reference evidence="3" key="1">
    <citation type="submission" date="2011-03" db="EMBL/GenBank/DDBJ databases">
        <title>Draft genome sequence of Brevundimonas diminuta.</title>
        <authorList>
            <person name="Brown P.J.B."/>
            <person name="Buechlein A."/>
            <person name="Hemmerich C."/>
            <person name="Brun Y.V."/>
        </authorList>
    </citation>
    <scope>NUCLEOTIDE SEQUENCE [LARGE SCALE GENOMIC DNA]</scope>
    <source>
        <strain evidence="3">C19</strain>
    </source>
</reference>
<dbReference type="Gene3D" id="3.60.15.10">
    <property type="entry name" value="Ribonuclease Z/Hydroxyacylglutathione hydrolase-like"/>
    <property type="match status" value="1"/>
</dbReference>
<dbReference type="PANTHER" id="PTHR42663:SF6">
    <property type="entry name" value="HYDROLASE C777.06C-RELATED"/>
    <property type="match status" value="1"/>
</dbReference>
<evidence type="ECO:0000313" key="3">
    <source>
        <dbReference type="Proteomes" id="UP000006512"/>
    </source>
</evidence>
<accession>F4QQT2</accession>
<dbReference type="Pfam" id="PF12706">
    <property type="entry name" value="Lactamase_B_2"/>
    <property type="match status" value="1"/>
</dbReference>
<dbReference type="AlphaFoldDB" id="F4QQT2"/>
<proteinExistence type="predicted"/>
<evidence type="ECO:0000313" key="2">
    <source>
        <dbReference type="EMBL" id="EGF90569.1"/>
    </source>
</evidence>
<evidence type="ECO:0000259" key="1">
    <source>
        <dbReference type="Pfam" id="PF12706"/>
    </source>
</evidence>
<dbReference type="OrthoDB" id="9781189at2"/>
<feature type="domain" description="Metallo-beta-lactamase" evidence="1">
    <location>
        <begin position="56"/>
        <end position="237"/>
    </location>
</feature>
<dbReference type="RefSeq" id="WP_006274377.1">
    <property type="nucleotide sequence ID" value="NZ_GL883079.1"/>
</dbReference>
<dbReference type="EMBL" id="GL883079">
    <property type="protein sequence ID" value="EGF90569.1"/>
    <property type="molecule type" value="Genomic_DNA"/>
</dbReference>
<dbReference type="PANTHER" id="PTHR42663">
    <property type="entry name" value="HYDROLASE C777.06C-RELATED-RELATED"/>
    <property type="match status" value="1"/>
</dbReference>
<dbReference type="eggNOG" id="COG1235">
    <property type="taxonomic scope" value="Bacteria"/>
</dbReference>
<dbReference type="InterPro" id="IPR036866">
    <property type="entry name" value="RibonucZ/Hydroxyglut_hydro"/>
</dbReference>
<name>F4QQT2_9CAUL</name>
<gene>
    <name evidence="2" type="ORF">ABI_35930</name>
</gene>
<dbReference type="CDD" id="cd16279">
    <property type="entry name" value="metallo-hydrolase-like_MBL-fold"/>
    <property type="match status" value="1"/>
</dbReference>
<keyword evidence="3" id="KW-1185">Reference proteome</keyword>
<dbReference type="HOGENOM" id="CLU_044538_2_1_5"/>
<dbReference type="InterPro" id="IPR001279">
    <property type="entry name" value="Metallo-B-lactamas"/>
</dbReference>
<sequence>MSKILTVKILGSGCSTGVPRIDGFWGACDPENPKNRRTRCSAWFGLRDTVTDGVTSVVVDTSPEFREQMVRAGVNHVDAILWTHDHADQSHGLDDMRAYTFARGGPIDGYMDEATYETFRARFDYVFTGKFGYPPICDPHVIMPHGLTWGVDGDGGHVPIITFDQGHGPIRSVGYRIGDVAYSSDVNVMPEASLEALDGVKVWIVDALRRRTHPTHAHLDLALEWIARVKPERAILTNLHHDMDYESLKAELPDGIEPAYDQLQVDVDMDD</sequence>
<protein>
    <submittedName>
        <fullName evidence="2">Beta-lactamase-like protein</fullName>
    </submittedName>
</protein>
<organism evidence="2 3">
    <name type="scientific">Asticcacaulis biprosthecium C19</name>
    <dbReference type="NCBI Taxonomy" id="715226"/>
    <lineage>
        <taxon>Bacteria</taxon>
        <taxon>Pseudomonadati</taxon>
        <taxon>Pseudomonadota</taxon>
        <taxon>Alphaproteobacteria</taxon>
        <taxon>Caulobacterales</taxon>
        <taxon>Caulobacteraceae</taxon>
        <taxon>Asticcacaulis</taxon>
    </lineage>
</organism>
<dbReference type="SUPFAM" id="SSF56281">
    <property type="entry name" value="Metallo-hydrolase/oxidoreductase"/>
    <property type="match status" value="1"/>
</dbReference>
<dbReference type="Proteomes" id="UP000006512">
    <property type="component" value="Unassembled WGS sequence"/>
</dbReference>